<dbReference type="EMBL" id="VUNG01000020">
    <property type="protein sequence ID" value="MST84750.1"/>
    <property type="molecule type" value="Genomic_DNA"/>
</dbReference>
<sequence length="119" mass="14316">MNIPSAEYFEVFLDKIYHCKKPFEVKVRDRMPKTRMGSYSPSFYRINIYSKWIVACPLEEIAIHEYAHHIHWTEHEGHRRKGDDRMHGKNFWRIYSALMSNAIRLGLYNDNLIEDIVTK</sequence>
<dbReference type="Gene3D" id="3.30.2010.10">
    <property type="entry name" value="Metalloproteases ('zincins'), catalytic domain"/>
    <property type="match status" value="1"/>
</dbReference>
<dbReference type="AlphaFoldDB" id="A0A7K0KH23"/>
<evidence type="ECO:0000313" key="2">
    <source>
        <dbReference type="Proteomes" id="UP000438914"/>
    </source>
</evidence>
<comment type="caution">
    <text evidence="1">The sequence shown here is derived from an EMBL/GenBank/DDBJ whole genome shotgun (WGS) entry which is preliminary data.</text>
</comment>
<name>A0A7K0KH23_9BACT</name>
<proteinExistence type="predicted"/>
<protein>
    <recommendedName>
        <fullName evidence="3">SprT-like family protein</fullName>
    </recommendedName>
</protein>
<reference evidence="1 2" key="1">
    <citation type="submission" date="2019-08" db="EMBL/GenBank/DDBJ databases">
        <title>In-depth cultivation of the pig gut microbiome towards novel bacterial diversity and tailored functional studies.</title>
        <authorList>
            <person name="Wylensek D."/>
            <person name="Hitch T.C.A."/>
            <person name="Clavel T."/>
        </authorList>
    </citation>
    <scope>NUCLEOTIDE SEQUENCE [LARGE SCALE GENOMIC DNA]</scope>
    <source>
        <strain evidence="1 2">LKV-178-WT-2A</strain>
    </source>
</reference>
<keyword evidence="2" id="KW-1185">Reference proteome</keyword>
<dbReference type="Proteomes" id="UP000438914">
    <property type="component" value="Unassembled WGS sequence"/>
</dbReference>
<accession>A0A7K0KH23</accession>
<evidence type="ECO:0000313" key="1">
    <source>
        <dbReference type="EMBL" id="MST84750.1"/>
    </source>
</evidence>
<evidence type="ECO:0008006" key="3">
    <source>
        <dbReference type="Google" id="ProtNLM"/>
    </source>
</evidence>
<dbReference type="RefSeq" id="WP_154534325.1">
    <property type="nucleotide sequence ID" value="NZ_VUNG01000020.1"/>
</dbReference>
<gene>
    <name evidence="1" type="ORF">FYJ73_08740</name>
</gene>
<organism evidence="1 2">
    <name type="scientific">Hallella mizrahii</name>
    <dbReference type="NCBI Taxonomy" id="2606637"/>
    <lineage>
        <taxon>Bacteria</taxon>
        <taxon>Pseudomonadati</taxon>
        <taxon>Bacteroidota</taxon>
        <taxon>Bacteroidia</taxon>
        <taxon>Bacteroidales</taxon>
        <taxon>Prevotellaceae</taxon>
        <taxon>Hallella</taxon>
    </lineage>
</organism>